<dbReference type="Proteomes" id="UP000184010">
    <property type="component" value="Unassembled WGS sequence"/>
</dbReference>
<reference evidence="3" key="1">
    <citation type="submission" date="2016-12" db="EMBL/GenBank/DDBJ databases">
        <authorList>
            <person name="Varghese N."/>
            <person name="Submissions S."/>
        </authorList>
    </citation>
    <scope>NUCLEOTIDE SEQUENCE [LARGE SCALE GENOMIC DNA]</scope>
    <source>
        <strain evidence="3">DSM 11544</strain>
    </source>
</reference>
<protein>
    <recommendedName>
        <fullName evidence="4">Zinc-ribbon domain-containing protein</fullName>
    </recommendedName>
</protein>
<sequence>MCFRPPTFTKLMTKCPQCNVFNPPTNKTCKKCGAELPEPEPEESAAGPAGPQRAPHRAPQKPEKPEKPDSNKE</sequence>
<dbReference type="STRING" id="1121395.SAMN02745215_03970"/>
<evidence type="ECO:0000313" key="2">
    <source>
        <dbReference type="EMBL" id="SHN83173.1"/>
    </source>
</evidence>
<accession>A0A1M7UJH2</accession>
<evidence type="ECO:0000256" key="1">
    <source>
        <dbReference type="SAM" id="MobiDB-lite"/>
    </source>
</evidence>
<evidence type="ECO:0000313" key="3">
    <source>
        <dbReference type="Proteomes" id="UP000184010"/>
    </source>
</evidence>
<name>A0A1M7UJH2_9FIRM</name>
<dbReference type="InterPro" id="IPR036443">
    <property type="entry name" value="Znf_RanBP2_sf"/>
</dbReference>
<dbReference type="EMBL" id="FRDN01000013">
    <property type="protein sequence ID" value="SHN83173.1"/>
    <property type="molecule type" value="Genomic_DNA"/>
</dbReference>
<feature type="compositionally biased region" description="Basic and acidic residues" evidence="1">
    <location>
        <begin position="60"/>
        <end position="73"/>
    </location>
</feature>
<keyword evidence="3" id="KW-1185">Reference proteome</keyword>
<organism evidence="2 3">
    <name type="scientific">Desulfitobacterium chlororespirans DSM 11544</name>
    <dbReference type="NCBI Taxonomy" id="1121395"/>
    <lineage>
        <taxon>Bacteria</taxon>
        <taxon>Bacillati</taxon>
        <taxon>Bacillota</taxon>
        <taxon>Clostridia</taxon>
        <taxon>Eubacteriales</taxon>
        <taxon>Desulfitobacteriaceae</taxon>
        <taxon>Desulfitobacterium</taxon>
    </lineage>
</organism>
<dbReference type="SUPFAM" id="SSF90209">
    <property type="entry name" value="Ran binding protein zinc finger-like"/>
    <property type="match status" value="1"/>
</dbReference>
<proteinExistence type="predicted"/>
<gene>
    <name evidence="2" type="ORF">SAMN02745215_03970</name>
</gene>
<evidence type="ECO:0008006" key="4">
    <source>
        <dbReference type="Google" id="ProtNLM"/>
    </source>
</evidence>
<feature type="region of interest" description="Disordered" evidence="1">
    <location>
        <begin position="32"/>
        <end position="73"/>
    </location>
</feature>
<dbReference type="AlphaFoldDB" id="A0A1M7UJH2"/>